<dbReference type="AlphaFoldDB" id="A0AAV6G546"/>
<accession>A0AAV6G546</accession>
<comment type="caution">
    <text evidence="1">The sequence shown here is derived from an EMBL/GenBank/DDBJ whole genome shotgun (WGS) entry which is preliminary data.</text>
</comment>
<reference evidence="1" key="1">
    <citation type="submission" date="2020-10" db="EMBL/GenBank/DDBJ databases">
        <title>Chromosome-scale genome assembly of the Allis shad, Alosa alosa.</title>
        <authorList>
            <person name="Margot Z."/>
            <person name="Christophe K."/>
            <person name="Cabau C."/>
            <person name="Louis A."/>
            <person name="Berthelot C."/>
            <person name="Parey E."/>
            <person name="Roest Crollius H."/>
            <person name="Montfort J."/>
            <person name="Robinson-Rechavi M."/>
            <person name="Bucao C."/>
            <person name="Bouchez O."/>
            <person name="Gislard M."/>
            <person name="Lluch J."/>
            <person name="Milhes M."/>
            <person name="Lampietro C."/>
            <person name="Lopez Roques C."/>
            <person name="Donnadieu C."/>
            <person name="Braasch I."/>
            <person name="Desvignes T."/>
            <person name="Postlethwait J."/>
            <person name="Bobe J."/>
            <person name="Guiguen Y."/>
        </authorList>
    </citation>
    <scope>NUCLEOTIDE SEQUENCE</scope>
    <source>
        <strain evidence="1">M-15738</strain>
        <tissue evidence="1">Blood</tissue>
    </source>
</reference>
<name>A0AAV6G546_9TELE</name>
<sequence length="66" mass="7704">MHEGETRDLHKTVHHFLRPSDVLDTNVCQCRHQLSHPNFQDLRFELLVFTSPISNGVLLQLQLRGQ</sequence>
<evidence type="ECO:0000313" key="1">
    <source>
        <dbReference type="EMBL" id="KAG5269237.1"/>
    </source>
</evidence>
<evidence type="ECO:0000313" key="2">
    <source>
        <dbReference type="Proteomes" id="UP000823561"/>
    </source>
</evidence>
<organism evidence="1 2">
    <name type="scientific">Alosa alosa</name>
    <name type="common">allis shad</name>
    <dbReference type="NCBI Taxonomy" id="278164"/>
    <lineage>
        <taxon>Eukaryota</taxon>
        <taxon>Metazoa</taxon>
        <taxon>Chordata</taxon>
        <taxon>Craniata</taxon>
        <taxon>Vertebrata</taxon>
        <taxon>Euteleostomi</taxon>
        <taxon>Actinopterygii</taxon>
        <taxon>Neopterygii</taxon>
        <taxon>Teleostei</taxon>
        <taxon>Clupei</taxon>
        <taxon>Clupeiformes</taxon>
        <taxon>Clupeoidei</taxon>
        <taxon>Clupeidae</taxon>
        <taxon>Alosa</taxon>
    </lineage>
</organism>
<gene>
    <name evidence="1" type="ORF">AALO_G00199800</name>
</gene>
<dbReference type="EMBL" id="JADWDJ010000015">
    <property type="protein sequence ID" value="KAG5269237.1"/>
    <property type="molecule type" value="Genomic_DNA"/>
</dbReference>
<keyword evidence="2" id="KW-1185">Reference proteome</keyword>
<proteinExistence type="predicted"/>
<dbReference type="Proteomes" id="UP000823561">
    <property type="component" value="Chromosome 15"/>
</dbReference>
<protein>
    <submittedName>
        <fullName evidence="1">Uncharacterized protein</fullName>
    </submittedName>
</protein>